<dbReference type="EMBL" id="OZ075135">
    <property type="protein sequence ID" value="CAL4997229.1"/>
    <property type="molecule type" value="Genomic_DNA"/>
</dbReference>
<dbReference type="Gene3D" id="1.20.1280.50">
    <property type="match status" value="1"/>
</dbReference>
<dbReference type="PANTHER" id="PTHR38926">
    <property type="entry name" value="F-BOX DOMAIN CONTAINING PROTEIN, EXPRESSED"/>
    <property type="match status" value="1"/>
</dbReference>
<evidence type="ECO:0000259" key="2">
    <source>
        <dbReference type="PROSITE" id="PS50181"/>
    </source>
</evidence>
<gene>
    <name evidence="3" type="ORF">URODEC1_LOCUS63296</name>
</gene>
<dbReference type="SUPFAM" id="SSF52047">
    <property type="entry name" value="RNI-like"/>
    <property type="match status" value="1"/>
</dbReference>
<reference evidence="4" key="1">
    <citation type="submission" date="2024-06" db="EMBL/GenBank/DDBJ databases">
        <authorList>
            <person name="Ryan C."/>
        </authorList>
    </citation>
    <scope>NUCLEOTIDE SEQUENCE [LARGE SCALE GENOMIC DNA]</scope>
</reference>
<feature type="region of interest" description="Disordered" evidence="1">
    <location>
        <begin position="1"/>
        <end position="126"/>
    </location>
</feature>
<sequence>MPSSAARRRRCNKPAPPPPAPDPEAFEQARGPPHAAAPRLPPPAVFARRLDRAAPDAAAVERAGAAPVALPRLPPAAAFARKLDPAPRRAPPNPSPPEPQARPPTPPPSSSSRRRNRRRNRGRKVEEARDWTALPLDAISAILWKLDHIEILMGAGKVCRSWRAAARDEPALWRRIDMRGHPELDRVVNLYGMARVAVRRARGQCEAFWAEYAADDDVLHLLGEQAPSLKSLRLICCQDIVEFEEEIKKFPLLEELEISLFTNIGGKQVFEEVGKSCPELKHFRFNSYRFYSFGEYSDDEDNEFRYNKDDNALGIASMHGLRSLQLFGNSFTNEGLTAILDNCPHLESLDIRHCFNIDMDDALRAKCATIKTLRLPYDPTDDYDLKFEGPIWSGSGMGYYSDSDGCVYGGPDYILDSDEYDDYCDPLRYLDGVYESELCPEDRMLLKGMRMLMRDDSYDDY</sequence>
<dbReference type="AlphaFoldDB" id="A0ABC9BB94"/>
<proteinExistence type="predicted"/>
<dbReference type="InterPro" id="IPR032675">
    <property type="entry name" value="LRR_dom_sf"/>
</dbReference>
<dbReference type="InterPro" id="IPR001611">
    <property type="entry name" value="Leu-rich_rpt"/>
</dbReference>
<organism evidence="3 4">
    <name type="scientific">Urochloa decumbens</name>
    <dbReference type="NCBI Taxonomy" id="240449"/>
    <lineage>
        <taxon>Eukaryota</taxon>
        <taxon>Viridiplantae</taxon>
        <taxon>Streptophyta</taxon>
        <taxon>Embryophyta</taxon>
        <taxon>Tracheophyta</taxon>
        <taxon>Spermatophyta</taxon>
        <taxon>Magnoliopsida</taxon>
        <taxon>Liliopsida</taxon>
        <taxon>Poales</taxon>
        <taxon>Poaceae</taxon>
        <taxon>PACMAD clade</taxon>
        <taxon>Panicoideae</taxon>
        <taxon>Panicodae</taxon>
        <taxon>Paniceae</taxon>
        <taxon>Melinidinae</taxon>
        <taxon>Urochloa</taxon>
    </lineage>
</organism>
<dbReference type="Pfam" id="PF13516">
    <property type="entry name" value="LRR_6"/>
    <property type="match status" value="1"/>
</dbReference>
<feature type="compositionally biased region" description="Low complexity" evidence="1">
    <location>
        <begin position="55"/>
        <end position="80"/>
    </location>
</feature>
<protein>
    <recommendedName>
        <fullName evidence="2">F-box domain-containing protein</fullName>
    </recommendedName>
</protein>
<dbReference type="PROSITE" id="PS50181">
    <property type="entry name" value="FBOX"/>
    <property type="match status" value="1"/>
</dbReference>
<keyword evidence="4" id="KW-1185">Reference proteome</keyword>
<evidence type="ECO:0000313" key="3">
    <source>
        <dbReference type="EMBL" id="CAL4997229.1"/>
    </source>
</evidence>
<feature type="compositionally biased region" description="Basic residues" evidence="1">
    <location>
        <begin position="112"/>
        <end position="122"/>
    </location>
</feature>
<dbReference type="Proteomes" id="UP001497457">
    <property type="component" value="Chromosome 25rd"/>
</dbReference>
<dbReference type="PANTHER" id="PTHR38926:SF76">
    <property type="entry name" value="F-BOX DOMAIN-CONTAINING PROTEIN"/>
    <property type="match status" value="1"/>
</dbReference>
<dbReference type="InterPro" id="IPR001810">
    <property type="entry name" value="F-box_dom"/>
</dbReference>
<feature type="domain" description="F-box" evidence="2">
    <location>
        <begin position="128"/>
        <end position="176"/>
    </location>
</feature>
<feature type="compositionally biased region" description="Basic residues" evidence="1">
    <location>
        <begin position="1"/>
        <end position="12"/>
    </location>
</feature>
<dbReference type="FunFam" id="1.20.1280.50:FF:000037">
    <property type="entry name" value="F-box protein SKIP19"/>
    <property type="match status" value="1"/>
</dbReference>
<evidence type="ECO:0000256" key="1">
    <source>
        <dbReference type="SAM" id="MobiDB-lite"/>
    </source>
</evidence>
<dbReference type="InterPro" id="IPR036047">
    <property type="entry name" value="F-box-like_dom_sf"/>
</dbReference>
<dbReference type="Gene3D" id="3.80.10.10">
    <property type="entry name" value="Ribonuclease Inhibitor"/>
    <property type="match status" value="1"/>
</dbReference>
<name>A0ABC9BB94_9POAL</name>
<dbReference type="SUPFAM" id="SSF81383">
    <property type="entry name" value="F-box domain"/>
    <property type="match status" value="1"/>
</dbReference>
<feature type="compositionally biased region" description="Pro residues" evidence="1">
    <location>
        <begin position="88"/>
        <end position="109"/>
    </location>
</feature>
<reference evidence="3 4" key="2">
    <citation type="submission" date="2024-10" db="EMBL/GenBank/DDBJ databases">
        <authorList>
            <person name="Ryan C."/>
        </authorList>
    </citation>
    <scope>NUCLEOTIDE SEQUENCE [LARGE SCALE GENOMIC DNA]</scope>
</reference>
<dbReference type="Pfam" id="PF12937">
    <property type="entry name" value="F-box-like"/>
    <property type="match status" value="1"/>
</dbReference>
<evidence type="ECO:0000313" key="4">
    <source>
        <dbReference type="Proteomes" id="UP001497457"/>
    </source>
</evidence>
<feature type="compositionally biased region" description="Low complexity" evidence="1">
    <location>
        <begin position="29"/>
        <end position="38"/>
    </location>
</feature>
<accession>A0ABC9BB94</accession>